<dbReference type="PANTHER" id="PTHR43531">
    <property type="entry name" value="PROTEIN ICFG"/>
    <property type="match status" value="1"/>
</dbReference>
<keyword evidence="5" id="KW-1133">Transmembrane helix</keyword>
<dbReference type="PANTHER" id="PTHR43531:SF14">
    <property type="entry name" value="METHYL-ACCEPTING CHEMOTAXIS PROTEIN I-RELATED"/>
    <property type="match status" value="1"/>
</dbReference>
<dbReference type="CDD" id="cd19411">
    <property type="entry name" value="MCP2201-like_sensor"/>
    <property type="match status" value="1"/>
</dbReference>
<keyword evidence="5" id="KW-0472">Membrane</keyword>
<dbReference type="InterPro" id="IPR003660">
    <property type="entry name" value="HAMP_dom"/>
</dbReference>
<dbReference type="Pfam" id="PF12729">
    <property type="entry name" value="4HB_MCP_1"/>
    <property type="match status" value="1"/>
</dbReference>
<dbReference type="PROSITE" id="PS50111">
    <property type="entry name" value="CHEMOTAXIS_TRANSDUC_2"/>
    <property type="match status" value="1"/>
</dbReference>
<feature type="domain" description="HAMP" evidence="7">
    <location>
        <begin position="209"/>
        <end position="261"/>
    </location>
</feature>
<dbReference type="Pfam" id="PF00672">
    <property type="entry name" value="HAMP"/>
    <property type="match status" value="1"/>
</dbReference>
<evidence type="ECO:0000256" key="4">
    <source>
        <dbReference type="PROSITE-ProRule" id="PRU00284"/>
    </source>
</evidence>
<proteinExistence type="inferred from homology"/>
<dbReference type="InterPro" id="IPR024478">
    <property type="entry name" value="HlyB_4HB_MCP"/>
</dbReference>
<dbReference type="AlphaFoldDB" id="A0A656QBM9"/>
<evidence type="ECO:0000313" key="9">
    <source>
        <dbReference type="Proteomes" id="UP000027451"/>
    </source>
</evidence>
<keyword evidence="2" id="KW-0488">Methylation</keyword>
<evidence type="ECO:0000256" key="5">
    <source>
        <dbReference type="SAM" id="Phobius"/>
    </source>
</evidence>
<evidence type="ECO:0000259" key="7">
    <source>
        <dbReference type="PROSITE" id="PS50885"/>
    </source>
</evidence>
<gene>
    <name evidence="8" type="ORF">BG60_27560</name>
</gene>
<comment type="caution">
    <text evidence="8">The sequence shown here is derived from an EMBL/GenBank/DDBJ whole genome shotgun (WGS) entry which is preliminary data.</text>
</comment>
<comment type="subcellular location">
    <subcellularLocation>
        <location evidence="1">Membrane</location>
    </subcellularLocation>
</comment>
<dbReference type="InterPro" id="IPR004090">
    <property type="entry name" value="Chemotax_Me-accpt_rcpt"/>
</dbReference>
<dbReference type="SMART" id="SM00283">
    <property type="entry name" value="MA"/>
    <property type="match status" value="1"/>
</dbReference>
<feature type="transmembrane region" description="Helical" evidence="5">
    <location>
        <begin position="12"/>
        <end position="34"/>
    </location>
</feature>
<dbReference type="CDD" id="cd11386">
    <property type="entry name" value="MCP_signal"/>
    <property type="match status" value="1"/>
</dbReference>
<dbReference type="CDD" id="cd06225">
    <property type="entry name" value="HAMP"/>
    <property type="match status" value="1"/>
</dbReference>
<dbReference type="PRINTS" id="PR00260">
    <property type="entry name" value="CHEMTRNSDUCR"/>
</dbReference>
<dbReference type="FunFam" id="1.10.287.950:FF:000001">
    <property type="entry name" value="Methyl-accepting chemotaxis sensory transducer"/>
    <property type="match status" value="1"/>
</dbReference>
<keyword evidence="9" id="KW-1185">Reference proteome</keyword>
<dbReference type="GO" id="GO:0006935">
    <property type="term" value="P:chemotaxis"/>
    <property type="evidence" value="ECO:0007669"/>
    <property type="project" value="InterPro"/>
</dbReference>
<organism evidence="8 9">
    <name type="scientific">Caballeronia zhejiangensis</name>
    <dbReference type="NCBI Taxonomy" id="871203"/>
    <lineage>
        <taxon>Bacteria</taxon>
        <taxon>Pseudomonadati</taxon>
        <taxon>Pseudomonadota</taxon>
        <taxon>Betaproteobacteria</taxon>
        <taxon>Burkholderiales</taxon>
        <taxon>Burkholderiaceae</taxon>
        <taxon>Caballeronia</taxon>
    </lineage>
</organism>
<feature type="domain" description="Methyl-accepting transducer" evidence="6">
    <location>
        <begin position="266"/>
        <end position="495"/>
    </location>
</feature>
<evidence type="ECO:0000256" key="2">
    <source>
        <dbReference type="ARBA" id="ARBA00022481"/>
    </source>
</evidence>
<dbReference type="SUPFAM" id="SSF58104">
    <property type="entry name" value="Methyl-accepting chemotaxis protein (MCP) signaling domain"/>
    <property type="match status" value="1"/>
</dbReference>
<dbReference type="InterPro" id="IPR051310">
    <property type="entry name" value="MCP_chemotaxis"/>
</dbReference>
<evidence type="ECO:0000313" key="8">
    <source>
        <dbReference type="EMBL" id="KDR25679.1"/>
    </source>
</evidence>
<dbReference type="SMART" id="SM00304">
    <property type="entry name" value="HAMP"/>
    <property type="match status" value="1"/>
</dbReference>
<dbReference type="PROSITE" id="PS50885">
    <property type="entry name" value="HAMP"/>
    <property type="match status" value="1"/>
</dbReference>
<dbReference type="GO" id="GO:0004888">
    <property type="term" value="F:transmembrane signaling receptor activity"/>
    <property type="evidence" value="ECO:0007669"/>
    <property type="project" value="InterPro"/>
</dbReference>
<keyword evidence="4" id="KW-0807">Transducer</keyword>
<dbReference type="EMBL" id="JFHD01000044">
    <property type="protein sequence ID" value="KDR25679.1"/>
    <property type="molecule type" value="Genomic_DNA"/>
</dbReference>
<dbReference type="GO" id="GO:0007165">
    <property type="term" value="P:signal transduction"/>
    <property type="evidence" value="ECO:0007669"/>
    <property type="project" value="UniProtKB-KW"/>
</dbReference>
<name>A0A656QBM9_9BURK</name>
<dbReference type="InterPro" id="IPR047347">
    <property type="entry name" value="YvaQ-like_sensor"/>
</dbReference>
<dbReference type="InterPro" id="IPR004089">
    <property type="entry name" value="MCPsignal_dom"/>
</dbReference>
<sequence>MQFTNLKIGTKITTGFAVVLLLAAITIGVGIAMLGRLNEQALTVEQANLPRLLNANLIRQRLDTMAVAVRNLLLNDDPEVVNTSLARISSSRDSTRETIQRLAPTLARPDVRERLLKHSADYDREIANVLQLQSHGQRVEAIQRLNNDLLPIYKGYTATLDDINEFQVAETRKATASIGAIASDSRVILIGLGAAALLISIGAGWVITRSITAPIAEAVGIATTVAKGDLTREIAVTREDETGHLLAALRGMNDSLRKVVVDVRKGSDEIATASREIATGNVDLSSRTEEQAASLEETASSMEELTATVRRNADSAREGTLLAQRASEVATRSGAVVERVVETMHQISARSTKVADIIATIDGIAFQTNILALNAAVEAARAGEQGKGFAVVASEVRALAQRSAAAAKEIKELIDESVASVKAGQAQVDESGRTISEVVSSVRHLTDLMGEIASASDEQHQGIEQVNQAIAQIDQVTQQNAALVEQAAAAASALQEQATHLVRQVAAFEVGDSPTASIRVA</sequence>
<dbReference type="Pfam" id="PF00015">
    <property type="entry name" value="MCPsignal"/>
    <property type="match status" value="1"/>
</dbReference>
<dbReference type="Gene3D" id="1.10.287.950">
    <property type="entry name" value="Methyl-accepting chemotaxis protein"/>
    <property type="match status" value="1"/>
</dbReference>
<protein>
    <submittedName>
        <fullName evidence="8">Chemotaxis protein</fullName>
    </submittedName>
</protein>
<dbReference type="GO" id="GO:0005886">
    <property type="term" value="C:plasma membrane"/>
    <property type="evidence" value="ECO:0007669"/>
    <property type="project" value="TreeGrafter"/>
</dbReference>
<dbReference type="Proteomes" id="UP000027451">
    <property type="component" value="Unassembled WGS sequence"/>
</dbReference>
<keyword evidence="5" id="KW-0812">Transmembrane</keyword>
<accession>A0A656QBM9</accession>
<evidence type="ECO:0000256" key="1">
    <source>
        <dbReference type="ARBA" id="ARBA00004370"/>
    </source>
</evidence>
<evidence type="ECO:0000259" key="6">
    <source>
        <dbReference type="PROSITE" id="PS50111"/>
    </source>
</evidence>
<evidence type="ECO:0000256" key="3">
    <source>
        <dbReference type="ARBA" id="ARBA00029447"/>
    </source>
</evidence>
<reference evidence="8 9" key="1">
    <citation type="submission" date="2014-03" db="EMBL/GenBank/DDBJ databases">
        <title>Draft Genome Sequences of Four Burkholderia Strains.</title>
        <authorList>
            <person name="Liu X.Y."/>
            <person name="Li C.X."/>
            <person name="Xu J.H."/>
        </authorList>
    </citation>
    <scope>NUCLEOTIDE SEQUENCE [LARGE SCALE GENOMIC DNA]</scope>
    <source>
        <strain evidence="8 9">OP-1</strain>
    </source>
</reference>
<comment type="similarity">
    <text evidence="3">Belongs to the methyl-accepting chemotaxis (MCP) protein family.</text>
</comment>
<dbReference type="OrthoDB" id="5441488at2"/>
<dbReference type="RefSeq" id="WP_008345021.1">
    <property type="nucleotide sequence ID" value="NZ_JFHD01000044.1"/>
</dbReference>